<dbReference type="InterPro" id="IPR023324">
    <property type="entry name" value="BH2638-like_sf"/>
</dbReference>
<sequence>MKENYTYPIDPEWSNDKLLAVMKIFTDVEDAYENKIVVATFQKDWANYINFVPSKMEQKTIDREFKQLTDYSIYRVTQAVAQAKTKTIKMEN</sequence>
<comment type="caution">
    <text evidence="1">The sequence shown here is derived from an EMBL/GenBank/DDBJ whole genome shotgun (WGS) entry which is preliminary data.</text>
</comment>
<protein>
    <submittedName>
        <fullName evidence="1">Uncharacterized protein</fullName>
    </submittedName>
</protein>
<dbReference type="PATRIC" id="fig|1423738.3.peg.920"/>
<evidence type="ECO:0000313" key="1">
    <source>
        <dbReference type="EMBL" id="KRM78469.1"/>
    </source>
</evidence>
<dbReference type="Gene3D" id="1.10.220.80">
    <property type="entry name" value="BH2638-like"/>
    <property type="match status" value="1"/>
</dbReference>
<accession>A0A0R2BI46</accession>
<dbReference type="SUPFAM" id="SSF158504">
    <property type="entry name" value="BH2638-like"/>
    <property type="match status" value="1"/>
</dbReference>
<dbReference type="InterPro" id="IPR007920">
    <property type="entry name" value="UPF0223"/>
</dbReference>
<dbReference type="OrthoDB" id="1649074at2"/>
<dbReference type="Pfam" id="PF05256">
    <property type="entry name" value="UPF0223"/>
    <property type="match status" value="1"/>
</dbReference>
<dbReference type="AlphaFoldDB" id="A0A0R2BI46"/>
<evidence type="ECO:0000313" key="2">
    <source>
        <dbReference type="Proteomes" id="UP000051813"/>
    </source>
</evidence>
<dbReference type="Proteomes" id="UP000051813">
    <property type="component" value="Unassembled WGS sequence"/>
</dbReference>
<organism evidence="1 2">
    <name type="scientific">Lapidilactobacillus dextrinicus DSM 20335</name>
    <dbReference type="NCBI Taxonomy" id="1423738"/>
    <lineage>
        <taxon>Bacteria</taxon>
        <taxon>Bacillati</taxon>
        <taxon>Bacillota</taxon>
        <taxon>Bacilli</taxon>
        <taxon>Lactobacillales</taxon>
        <taxon>Lactobacillaceae</taxon>
        <taxon>Lapidilactobacillus</taxon>
    </lineage>
</organism>
<dbReference type="RefSeq" id="WP_057757423.1">
    <property type="nucleotide sequence ID" value="NZ_AYYK01000017.1"/>
</dbReference>
<name>A0A0R2BI46_9LACO</name>
<reference evidence="1 2" key="1">
    <citation type="journal article" date="2015" name="Genome Announc.">
        <title>Expanding the biotechnology potential of lactobacilli through comparative genomics of 213 strains and associated genera.</title>
        <authorList>
            <person name="Sun Z."/>
            <person name="Harris H.M."/>
            <person name="McCann A."/>
            <person name="Guo C."/>
            <person name="Argimon S."/>
            <person name="Zhang W."/>
            <person name="Yang X."/>
            <person name="Jeffery I.B."/>
            <person name="Cooney J.C."/>
            <person name="Kagawa T.F."/>
            <person name="Liu W."/>
            <person name="Song Y."/>
            <person name="Salvetti E."/>
            <person name="Wrobel A."/>
            <person name="Rasinkangas P."/>
            <person name="Parkhill J."/>
            <person name="Rea M.C."/>
            <person name="O'Sullivan O."/>
            <person name="Ritari J."/>
            <person name="Douillard F.P."/>
            <person name="Paul Ross R."/>
            <person name="Yang R."/>
            <person name="Briner A.E."/>
            <person name="Felis G.E."/>
            <person name="de Vos W.M."/>
            <person name="Barrangou R."/>
            <person name="Klaenhammer T.R."/>
            <person name="Caufield P.W."/>
            <person name="Cui Y."/>
            <person name="Zhang H."/>
            <person name="O'Toole P.W."/>
        </authorList>
    </citation>
    <scope>NUCLEOTIDE SEQUENCE [LARGE SCALE GENOMIC DNA]</scope>
    <source>
        <strain evidence="1 2">DSM 20335</strain>
    </source>
</reference>
<proteinExistence type="predicted"/>
<keyword evidence="2" id="KW-1185">Reference proteome</keyword>
<gene>
    <name evidence="1" type="ORF">FC84_GL000911</name>
</gene>
<dbReference type="EMBL" id="AYYK01000017">
    <property type="protein sequence ID" value="KRM78469.1"/>
    <property type="molecule type" value="Genomic_DNA"/>
</dbReference>
<dbReference type="STRING" id="1423738.FC84_GL000911"/>